<dbReference type="Proteomes" id="UP001596091">
    <property type="component" value="Unassembled WGS sequence"/>
</dbReference>
<reference evidence="3" key="1">
    <citation type="journal article" date="2019" name="Int. J. Syst. Evol. Microbiol.">
        <title>The Global Catalogue of Microorganisms (GCM) 10K type strain sequencing project: providing services to taxonomists for standard genome sequencing and annotation.</title>
        <authorList>
            <consortium name="The Broad Institute Genomics Platform"/>
            <consortium name="The Broad Institute Genome Sequencing Center for Infectious Disease"/>
            <person name="Wu L."/>
            <person name="Ma J."/>
        </authorList>
    </citation>
    <scope>NUCLEOTIDE SEQUENCE [LARGE SCALE GENOMIC DNA]</scope>
    <source>
        <strain evidence="3">JCM 4087</strain>
    </source>
</reference>
<organism evidence="2 3">
    <name type="scientific">Acidicapsa dinghuensis</name>
    <dbReference type="NCBI Taxonomy" id="2218256"/>
    <lineage>
        <taxon>Bacteria</taxon>
        <taxon>Pseudomonadati</taxon>
        <taxon>Acidobacteriota</taxon>
        <taxon>Terriglobia</taxon>
        <taxon>Terriglobales</taxon>
        <taxon>Acidobacteriaceae</taxon>
        <taxon>Acidicapsa</taxon>
    </lineage>
</organism>
<evidence type="ECO:0008006" key="4">
    <source>
        <dbReference type="Google" id="ProtNLM"/>
    </source>
</evidence>
<dbReference type="EMBL" id="JBHSPH010000008">
    <property type="protein sequence ID" value="MFC5863985.1"/>
    <property type="molecule type" value="Genomic_DNA"/>
</dbReference>
<sequence length="341" mass="37175">MEEIRGNALVLLRTVLVFIAAAVLRAPIWAQAAPASLPLIGASSNLVLTPVLVRSASGDMVSGLSAGDFRVTDNGQPQKIQADHVDMDRVALVVVMQVGSRVPMQLQSYQTLTGLVSAMFGSSIPHVALVTFDSHIEETWNFPDRFDGLKYAFRNPGSGDAGAAVIDALNGAAGLLKAQPIGLRRVILLLSQPQDEHSLITPAAVARQLGENNITVYSMAFKPRTSNRIHKQKRPKKEKMSPASDEATYAKAEFDRIVSRLQTDTSAESADLTGGEHIWLDDADLLQNVLATLRTDFANTYLLSFYPDSSQPGFHSIHVQLKKKLSENTLVARQAYWRDSN</sequence>
<feature type="compositionally biased region" description="Basic residues" evidence="1">
    <location>
        <begin position="227"/>
        <end position="237"/>
    </location>
</feature>
<proteinExistence type="predicted"/>
<dbReference type="InterPro" id="IPR036465">
    <property type="entry name" value="vWFA_dom_sf"/>
</dbReference>
<feature type="region of interest" description="Disordered" evidence="1">
    <location>
        <begin position="227"/>
        <end position="247"/>
    </location>
</feature>
<evidence type="ECO:0000313" key="3">
    <source>
        <dbReference type="Proteomes" id="UP001596091"/>
    </source>
</evidence>
<name>A0ABW1EJ26_9BACT</name>
<accession>A0ABW1EJ26</accession>
<evidence type="ECO:0000256" key="1">
    <source>
        <dbReference type="SAM" id="MobiDB-lite"/>
    </source>
</evidence>
<protein>
    <recommendedName>
        <fullName evidence="4">VWA domain-containing protein</fullName>
    </recommendedName>
</protein>
<gene>
    <name evidence="2" type="ORF">ACFPT7_16895</name>
</gene>
<dbReference type="SUPFAM" id="SSF53300">
    <property type="entry name" value="vWA-like"/>
    <property type="match status" value="1"/>
</dbReference>
<dbReference type="Gene3D" id="3.40.50.410">
    <property type="entry name" value="von Willebrand factor, type A domain"/>
    <property type="match status" value="1"/>
</dbReference>
<comment type="caution">
    <text evidence="2">The sequence shown here is derived from an EMBL/GenBank/DDBJ whole genome shotgun (WGS) entry which is preliminary data.</text>
</comment>
<evidence type="ECO:0000313" key="2">
    <source>
        <dbReference type="EMBL" id="MFC5863985.1"/>
    </source>
</evidence>
<dbReference type="RefSeq" id="WP_263341132.1">
    <property type="nucleotide sequence ID" value="NZ_JAGSYH010000006.1"/>
</dbReference>
<keyword evidence="3" id="KW-1185">Reference proteome</keyword>